<dbReference type="GO" id="GO:0005634">
    <property type="term" value="C:nucleus"/>
    <property type="evidence" value="ECO:0007669"/>
    <property type="project" value="UniProtKB-SubCell"/>
</dbReference>
<dbReference type="PANTHER" id="PTHR22812">
    <property type="entry name" value="CHROMOBOX PROTEIN"/>
    <property type="match status" value="1"/>
</dbReference>
<feature type="domain" description="Chromo" evidence="4">
    <location>
        <begin position="45"/>
        <end position="95"/>
    </location>
</feature>
<dbReference type="CDD" id="cd00024">
    <property type="entry name" value="CD_CSD"/>
    <property type="match status" value="1"/>
</dbReference>
<evidence type="ECO:0000313" key="6">
    <source>
        <dbReference type="Proteomes" id="UP000078597"/>
    </source>
</evidence>
<feature type="compositionally biased region" description="Low complexity" evidence="3">
    <location>
        <begin position="183"/>
        <end position="201"/>
    </location>
</feature>
<evidence type="ECO:0000256" key="2">
    <source>
        <dbReference type="ARBA" id="ARBA00023242"/>
    </source>
</evidence>
<evidence type="ECO:0000259" key="4">
    <source>
        <dbReference type="PROSITE" id="PS50013"/>
    </source>
</evidence>
<feature type="region of interest" description="Disordered" evidence="3">
    <location>
        <begin position="179"/>
        <end position="201"/>
    </location>
</feature>
<comment type="subcellular location">
    <subcellularLocation>
        <location evidence="1">Nucleus</location>
    </subcellularLocation>
</comment>
<dbReference type="SMART" id="SM00298">
    <property type="entry name" value="CHROMO"/>
    <property type="match status" value="1"/>
</dbReference>
<dbReference type="EMBL" id="FLQW01004825">
    <property type="protein sequence ID" value="SBS97624.1"/>
    <property type="molecule type" value="Genomic_DNA"/>
</dbReference>
<sequence length="338" mass="38754">MALKKGRGTSNKLKKRNKAKNIIDDDYSSELSITVVGEPDYNEVFEVERIVMARYKLNIKRKKNRKEESLDNFEFFIKWKNYDSDDNTWEPFENLSSTLKGQARKAALKLTEELSIIRSNGEGSNAGNRNGVNKRKKGIIINTVKNELIDNFTNNVIDNNLNGLEDQVTKNMANEMDSEHIHNIGNGNGNSISNNNNNINSNSNSNSNNCFARNMLDDDDLINSDSLFNSMNISKSINDHFEKDSCTHRKKLGNIKSILCISDRINNIGILNKNKKISSSAKNKILDRLDKNYFIRQKNKFNTILKNNKNLFDHFINSRNKELLNNENNNNILRNNDI</sequence>
<dbReference type="PROSITE" id="PS00598">
    <property type="entry name" value="CHROMO_1"/>
    <property type="match status" value="1"/>
</dbReference>
<dbReference type="Gene3D" id="2.40.50.40">
    <property type="match status" value="1"/>
</dbReference>
<dbReference type="InterPro" id="IPR016197">
    <property type="entry name" value="Chromo-like_dom_sf"/>
</dbReference>
<gene>
    <name evidence="5" type="ORF">PMALA_061020</name>
</gene>
<dbReference type="VEuPathDB" id="PlasmoDB:PmUG01_09049800"/>
<protein>
    <recommendedName>
        <fullName evidence="4">Chromo domain-containing protein</fullName>
    </recommendedName>
</protein>
<evidence type="ECO:0000256" key="1">
    <source>
        <dbReference type="ARBA" id="ARBA00004123"/>
    </source>
</evidence>
<name>A0A1A8WXD9_PLAMA</name>
<feature type="non-terminal residue" evidence="5">
    <location>
        <position position="338"/>
    </location>
</feature>
<dbReference type="Pfam" id="PF00385">
    <property type="entry name" value="Chromo"/>
    <property type="match status" value="1"/>
</dbReference>
<evidence type="ECO:0000256" key="3">
    <source>
        <dbReference type="SAM" id="MobiDB-lite"/>
    </source>
</evidence>
<dbReference type="SUPFAM" id="SSF54160">
    <property type="entry name" value="Chromo domain-like"/>
    <property type="match status" value="1"/>
</dbReference>
<dbReference type="AlphaFoldDB" id="A0A1A8WXD9"/>
<dbReference type="PROSITE" id="PS50013">
    <property type="entry name" value="CHROMO_2"/>
    <property type="match status" value="1"/>
</dbReference>
<accession>A0A1A8WXD9</accession>
<dbReference type="InterPro" id="IPR023779">
    <property type="entry name" value="Chromodomain_CS"/>
</dbReference>
<dbReference type="InterPro" id="IPR023780">
    <property type="entry name" value="Chromo_domain"/>
</dbReference>
<organism evidence="5 6">
    <name type="scientific">Plasmodium malariae</name>
    <dbReference type="NCBI Taxonomy" id="5858"/>
    <lineage>
        <taxon>Eukaryota</taxon>
        <taxon>Sar</taxon>
        <taxon>Alveolata</taxon>
        <taxon>Apicomplexa</taxon>
        <taxon>Aconoidasida</taxon>
        <taxon>Haemosporida</taxon>
        <taxon>Plasmodiidae</taxon>
        <taxon>Plasmodium</taxon>
        <taxon>Plasmodium (Plasmodium)</taxon>
    </lineage>
</organism>
<reference evidence="6" key="1">
    <citation type="submission" date="2016-05" db="EMBL/GenBank/DDBJ databases">
        <authorList>
            <person name="Naeem Raeece"/>
        </authorList>
    </citation>
    <scope>NUCLEOTIDE SEQUENCE [LARGE SCALE GENOMIC DNA]</scope>
</reference>
<keyword evidence="2" id="KW-0539">Nucleus</keyword>
<dbReference type="InterPro" id="IPR000953">
    <property type="entry name" value="Chromo/chromo_shadow_dom"/>
</dbReference>
<dbReference type="InterPro" id="IPR051219">
    <property type="entry name" value="Heterochromatin_chromo-domain"/>
</dbReference>
<dbReference type="Proteomes" id="UP000078597">
    <property type="component" value="Unassembled WGS sequence"/>
</dbReference>
<proteinExistence type="predicted"/>
<evidence type="ECO:0000313" key="5">
    <source>
        <dbReference type="EMBL" id="SBS97624.1"/>
    </source>
</evidence>